<dbReference type="EMBL" id="FJVC01000175">
    <property type="protein sequence ID" value="CZT44509.1"/>
    <property type="molecule type" value="Genomic_DNA"/>
</dbReference>
<organism evidence="1 2">
    <name type="scientific">Rhynchosporium secalis</name>
    <name type="common">Barley scald fungus</name>
    <dbReference type="NCBI Taxonomy" id="38038"/>
    <lineage>
        <taxon>Eukaryota</taxon>
        <taxon>Fungi</taxon>
        <taxon>Dikarya</taxon>
        <taxon>Ascomycota</taxon>
        <taxon>Pezizomycotina</taxon>
        <taxon>Leotiomycetes</taxon>
        <taxon>Helotiales</taxon>
        <taxon>Ploettnerulaceae</taxon>
        <taxon>Rhynchosporium</taxon>
    </lineage>
</organism>
<accession>A0A1E1M5X5</accession>
<reference evidence="2" key="1">
    <citation type="submission" date="2016-03" db="EMBL/GenBank/DDBJ databases">
        <authorList>
            <person name="Guldener U."/>
        </authorList>
    </citation>
    <scope>NUCLEOTIDE SEQUENCE [LARGE SCALE GENOMIC DNA]</scope>
</reference>
<sequence length="57" mass="6333">MSATELLDIATKWDTWLPAIEAKLAIDSEAIGNSTAQLYYVYVYLNLKSEAQSLVLP</sequence>
<evidence type="ECO:0000313" key="1">
    <source>
        <dbReference type="EMBL" id="CZT44509.1"/>
    </source>
</evidence>
<proteinExistence type="predicted"/>
<gene>
    <name evidence="1" type="ORF">RSE6_04684</name>
</gene>
<dbReference type="Proteomes" id="UP000177625">
    <property type="component" value="Unassembled WGS sequence"/>
</dbReference>
<keyword evidence="2" id="KW-1185">Reference proteome</keyword>
<protein>
    <submittedName>
        <fullName evidence="1">Uncharacterized protein</fullName>
    </submittedName>
</protein>
<dbReference type="AlphaFoldDB" id="A0A1E1M5X5"/>
<name>A0A1E1M5X5_RHYSE</name>
<evidence type="ECO:0000313" key="2">
    <source>
        <dbReference type="Proteomes" id="UP000177625"/>
    </source>
</evidence>